<evidence type="ECO:0000313" key="4">
    <source>
        <dbReference type="Proteomes" id="UP000030671"/>
    </source>
</evidence>
<dbReference type="GO" id="GO:0051087">
    <property type="term" value="F:protein-folding chaperone binding"/>
    <property type="evidence" value="ECO:0007669"/>
    <property type="project" value="TreeGrafter"/>
</dbReference>
<dbReference type="PRINTS" id="PR00625">
    <property type="entry name" value="JDOMAIN"/>
</dbReference>
<dbReference type="GO" id="GO:0044183">
    <property type="term" value="F:protein folding chaperone"/>
    <property type="evidence" value="ECO:0007669"/>
    <property type="project" value="TreeGrafter"/>
</dbReference>
<dbReference type="Gene3D" id="1.10.287.110">
    <property type="entry name" value="DnaJ domain"/>
    <property type="match status" value="1"/>
</dbReference>
<dbReference type="InterPro" id="IPR036869">
    <property type="entry name" value="J_dom_sf"/>
</dbReference>
<evidence type="ECO:0000256" key="1">
    <source>
        <dbReference type="SAM" id="MobiDB-lite"/>
    </source>
</evidence>
<dbReference type="PROSITE" id="PS50076">
    <property type="entry name" value="DNAJ_2"/>
    <property type="match status" value="1"/>
</dbReference>
<feature type="compositionally biased region" description="Low complexity" evidence="1">
    <location>
        <begin position="289"/>
        <end position="298"/>
    </location>
</feature>
<dbReference type="KEGG" id="hir:HETIRDRAFT_445896"/>
<evidence type="ECO:0000259" key="2">
    <source>
        <dbReference type="PROSITE" id="PS50076"/>
    </source>
</evidence>
<dbReference type="SMART" id="SM00271">
    <property type="entry name" value="DnaJ"/>
    <property type="match status" value="1"/>
</dbReference>
<dbReference type="HOGENOM" id="CLU_040678_0_0_1"/>
<dbReference type="Pfam" id="PF00226">
    <property type="entry name" value="DnaJ"/>
    <property type="match status" value="1"/>
</dbReference>
<dbReference type="PANTHER" id="PTHR43948:SF10">
    <property type="entry name" value="MRJ, ISOFORM E"/>
    <property type="match status" value="1"/>
</dbReference>
<dbReference type="eggNOG" id="KOG0714">
    <property type="taxonomic scope" value="Eukaryota"/>
</dbReference>
<dbReference type="GO" id="GO:0051082">
    <property type="term" value="F:unfolded protein binding"/>
    <property type="evidence" value="ECO:0007669"/>
    <property type="project" value="TreeGrafter"/>
</dbReference>
<feature type="compositionally biased region" description="Pro residues" evidence="1">
    <location>
        <begin position="299"/>
        <end position="317"/>
    </location>
</feature>
<protein>
    <submittedName>
        <fullName evidence="3">Molecular chaperone, DnaJ superfamily</fullName>
    </submittedName>
</protein>
<dbReference type="EMBL" id="KI925461">
    <property type="protein sequence ID" value="ETW79227.1"/>
    <property type="molecule type" value="Genomic_DNA"/>
</dbReference>
<feature type="compositionally biased region" description="Pro residues" evidence="1">
    <location>
        <begin position="279"/>
        <end position="288"/>
    </location>
</feature>
<evidence type="ECO:0000313" key="3">
    <source>
        <dbReference type="EMBL" id="ETW79227.1"/>
    </source>
</evidence>
<dbReference type="CDD" id="cd06257">
    <property type="entry name" value="DnaJ"/>
    <property type="match status" value="1"/>
</dbReference>
<dbReference type="SUPFAM" id="SSF46565">
    <property type="entry name" value="Chaperone J-domain"/>
    <property type="match status" value="1"/>
</dbReference>
<dbReference type="AlphaFoldDB" id="W4K0A9"/>
<dbReference type="GO" id="GO:0005634">
    <property type="term" value="C:nucleus"/>
    <property type="evidence" value="ECO:0007669"/>
    <property type="project" value="TreeGrafter"/>
</dbReference>
<dbReference type="PROSITE" id="PS00636">
    <property type="entry name" value="DNAJ_1"/>
    <property type="match status" value="1"/>
</dbReference>
<reference evidence="3 4" key="1">
    <citation type="journal article" date="2012" name="New Phytol.">
        <title>Insight into trade-off between wood decay and parasitism from the genome of a fungal forest pathogen.</title>
        <authorList>
            <person name="Olson A."/>
            <person name="Aerts A."/>
            <person name="Asiegbu F."/>
            <person name="Belbahri L."/>
            <person name="Bouzid O."/>
            <person name="Broberg A."/>
            <person name="Canback B."/>
            <person name="Coutinho P.M."/>
            <person name="Cullen D."/>
            <person name="Dalman K."/>
            <person name="Deflorio G."/>
            <person name="van Diepen L.T."/>
            <person name="Dunand C."/>
            <person name="Duplessis S."/>
            <person name="Durling M."/>
            <person name="Gonthier P."/>
            <person name="Grimwood J."/>
            <person name="Fossdal C.G."/>
            <person name="Hansson D."/>
            <person name="Henrissat B."/>
            <person name="Hietala A."/>
            <person name="Himmelstrand K."/>
            <person name="Hoffmeister D."/>
            <person name="Hogberg N."/>
            <person name="James T.Y."/>
            <person name="Karlsson M."/>
            <person name="Kohler A."/>
            <person name="Kues U."/>
            <person name="Lee Y.H."/>
            <person name="Lin Y.C."/>
            <person name="Lind M."/>
            <person name="Lindquist E."/>
            <person name="Lombard V."/>
            <person name="Lucas S."/>
            <person name="Lunden K."/>
            <person name="Morin E."/>
            <person name="Murat C."/>
            <person name="Park J."/>
            <person name="Raffaello T."/>
            <person name="Rouze P."/>
            <person name="Salamov A."/>
            <person name="Schmutz J."/>
            <person name="Solheim H."/>
            <person name="Stahlberg J."/>
            <person name="Velez H."/>
            <person name="de Vries R.P."/>
            <person name="Wiebenga A."/>
            <person name="Woodward S."/>
            <person name="Yakovlev I."/>
            <person name="Garbelotto M."/>
            <person name="Martin F."/>
            <person name="Grigoriev I.V."/>
            <person name="Stenlid J."/>
        </authorList>
    </citation>
    <scope>NUCLEOTIDE SEQUENCE [LARGE SCALE GENOMIC DNA]</scope>
    <source>
        <strain evidence="3 4">TC 32-1</strain>
    </source>
</reference>
<feature type="region of interest" description="Disordered" evidence="1">
    <location>
        <begin position="28"/>
        <end position="49"/>
    </location>
</feature>
<dbReference type="InParanoid" id="W4K0A9"/>
<keyword evidence="4" id="KW-1185">Reference proteome</keyword>
<dbReference type="GeneID" id="20675656"/>
<proteinExistence type="predicted"/>
<feature type="region of interest" description="Disordered" evidence="1">
    <location>
        <begin position="227"/>
        <end position="398"/>
    </location>
</feature>
<dbReference type="InterPro" id="IPR018253">
    <property type="entry name" value="DnaJ_domain_CS"/>
</dbReference>
<name>W4K0A9_HETIT</name>
<dbReference type="GO" id="GO:0005737">
    <property type="term" value="C:cytoplasm"/>
    <property type="evidence" value="ECO:0007669"/>
    <property type="project" value="TreeGrafter"/>
</dbReference>
<accession>W4K0A9</accession>
<dbReference type="STRING" id="747525.W4K0A9"/>
<gene>
    <name evidence="3" type="ORF">HETIRDRAFT_445896</name>
</gene>
<organism evidence="3 4">
    <name type="scientific">Heterobasidion irregulare (strain TC 32-1)</name>
    <dbReference type="NCBI Taxonomy" id="747525"/>
    <lineage>
        <taxon>Eukaryota</taxon>
        <taxon>Fungi</taxon>
        <taxon>Dikarya</taxon>
        <taxon>Basidiomycota</taxon>
        <taxon>Agaricomycotina</taxon>
        <taxon>Agaricomycetes</taxon>
        <taxon>Russulales</taxon>
        <taxon>Bondarzewiaceae</taxon>
        <taxon>Heterobasidion</taxon>
        <taxon>Heterobasidion annosum species complex</taxon>
    </lineage>
</organism>
<dbReference type="Proteomes" id="UP000030671">
    <property type="component" value="Unassembled WGS sequence"/>
</dbReference>
<feature type="domain" description="J" evidence="2">
    <location>
        <begin position="4"/>
        <end position="75"/>
    </location>
</feature>
<dbReference type="RefSeq" id="XP_009549479.1">
    <property type="nucleotide sequence ID" value="XM_009551184.1"/>
</dbReference>
<dbReference type="OrthoDB" id="442087at2759"/>
<dbReference type="InterPro" id="IPR001623">
    <property type="entry name" value="DnaJ_domain"/>
</dbReference>
<feature type="compositionally biased region" description="Pro residues" evidence="1">
    <location>
        <begin position="351"/>
        <end position="373"/>
    </location>
</feature>
<feature type="compositionally biased region" description="Basic and acidic residues" evidence="1">
    <location>
        <begin position="234"/>
        <end position="252"/>
    </location>
</feature>
<dbReference type="PANTHER" id="PTHR43948">
    <property type="entry name" value="DNAJ HOMOLOG SUBFAMILY B"/>
    <property type="match status" value="1"/>
</dbReference>
<sequence>MATNLYEVLGLDRNASPEQIRRAYRQRALQTHPDRQPPNASQADKDSATERFRLVGNAYEVLSDPEKRRLYDINGVWPPPNTTNMHQPTNNWQEPSRSFDNSWGMPMHDDPFFGFPFGSRSGAHLTDPFELFDSVFGSMRQAFNDPFFHDPFFDGPSANQQLYNTPRGMGTMALGFPFGGNMFSPSFFGAPAGGRVYTQSTRRVTSPGSGWVSESRMTRTVNGVTETVWKRTNSRGEEHAVYTSPDGRERRTINGVEQGNSDPRYIEAPQYPEQHAPPLYSPPPPQGYAPPQNYRQPPNSAPPAAQPLLNQPPPPLPGTVYAPPEGRRSSRRTPPPPAMVYNPAQTNRAPNQPPPPGHPPGPPPQHGIPPAQPAPGKSRPREHESRHSRTPSSRNERH</sequence>